<keyword evidence="2" id="KW-1185">Reference proteome</keyword>
<protein>
    <submittedName>
        <fullName evidence="1">Uncharacterized protein</fullName>
    </submittedName>
</protein>
<sequence>MDYHLEDNGADLKLIDGDLQNLEFAREGLGWNCLLKLGATGASKARENAHLRGGPWLKYRTDCRRCSLQIWD</sequence>
<evidence type="ECO:0000313" key="1">
    <source>
        <dbReference type="EMBL" id="KAL2633104.1"/>
    </source>
</evidence>
<dbReference type="AlphaFoldDB" id="A0ABD1YRP9"/>
<dbReference type="Proteomes" id="UP001605036">
    <property type="component" value="Unassembled WGS sequence"/>
</dbReference>
<gene>
    <name evidence="1" type="ORF">R1flu_004583</name>
</gene>
<accession>A0ABD1YRP9</accession>
<dbReference type="EMBL" id="JBHFFA010000003">
    <property type="protein sequence ID" value="KAL2633104.1"/>
    <property type="molecule type" value="Genomic_DNA"/>
</dbReference>
<comment type="caution">
    <text evidence="1">The sequence shown here is derived from an EMBL/GenBank/DDBJ whole genome shotgun (WGS) entry which is preliminary data.</text>
</comment>
<evidence type="ECO:0000313" key="2">
    <source>
        <dbReference type="Proteomes" id="UP001605036"/>
    </source>
</evidence>
<organism evidence="1 2">
    <name type="scientific">Riccia fluitans</name>
    <dbReference type="NCBI Taxonomy" id="41844"/>
    <lineage>
        <taxon>Eukaryota</taxon>
        <taxon>Viridiplantae</taxon>
        <taxon>Streptophyta</taxon>
        <taxon>Embryophyta</taxon>
        <taxon>Marchantiophyta</taxon>
        <taxon>Marchantiopsida</taxon>
        <taxon>Marchantiidae</taxon>
        <taxon>Marchantiales</taxon>
        <taxon>Ricciaceae</taxon>
        <taxon>Riccia</taxon>
    </lineage>
</organism>
<reference evidence="1 2" key="1">
    <citation type="submission" date="2024-09" db="EMBL/GenBank/DDBJ databases">
        <title>Chromosome-scale assembly of Riccia fluitans.</title>
        <authorList>
            <person name="Paukszto L."/>
            <person name="Sawicki J."/>
            <person name="Karawczyk K."/>
            <person name="Piernik-Szablinska J."/>
            <person name="Szczecinska M."/>
            <person name="Mazdziarz M."/>
        </authorList>
    </citation>
    <scope>NUCLEOTIDE SEQUENCE [LARGE SCALE GENOMIC DNA]</scope>
    <source>
        <strain evidence="1">Rf_01</strain>
        <tissue evidence="1">Aerial parts of the thallus</tissue>
    </source>
</reference>
<proteinExistence type="predicted"/>
<name>A0ABD1YRP9_9MARC</name>